<proteinExistence type="inferred from homology"/>
<evidence type="ECO:0000313" key="7">
    <source>
        <dbReference type="EMBL" id="RDI24149.1"/>
    </source>
</evidence>
<keyword evidence="8" id="KW-1185">Reference proteome</keyword>
<dbReference type="GO" id="GO:2000142">
    <property type="term" value="P:regulation of DNA-templated transcription initiation"/>
    <property type="evidence" value="ECO:0007669"/>
    <property type="project" value="TreeGrafter"/>
</dbReference>
<dbReference type="PRINTS" id="PR00039">
    <property type="entry name" value="HTHLYSR"/>
</dbReference>
<dbReference type="InterPro" id="IPR000847">
    <property type="entry name" value="LysR_HTH_N"/>
</dbReference>
<evidence type="ECO:0000256" key="2">
    <source>
        <dbReference type="ARBA" id="ARBA00023015"/>
    </source>
</evidence>
<dbReference type="SUPFAM" id="SSF53850">
    <property type="entry name" value="Periplasmic binding protein-like II"/>
    <property type="match status" value="1"/>
</dbReference>
<dbReference type="SUPFAM" id="SSF46785">
    <property type="entry name" value="Winged helix' DNA-binding domain"/>
    <property type="match status" value="1"/>
</dbReference>
<dbReference type="InterPro" id="IPR036388">
    <property type="entry name" value="WH-like_DNA-bd_sf"/>
</dbReference>
<dbReference type="InterPro" id="IPR036390">
    <property type="entry name" value="WH_DNA-bd_sf"/>
</dbReference>
<dbReference type="AlphaFoldDB" id="A0A370FE80"/>
<gene>
    <name evidence="7" type="ORF">DFR41_10564</name>
</gene>
<keyword evidence="3" id="KW-0238">DNA-binding</keyword>
<reference evidence="7 8" key="1">
    <citation type="submission" date="2018-07" db="EMBL/GenBank/DDBJ databases">
        <title>Genomic Encyclopedia of Type Strains, Phase IV (KMG-IV): sequencing the most valuable type-strain genomes for metagenomic binning, comparative biology and taxonomic classification.</title>
        <authorList>
            <person name="Goeker M."/>
        </authorList>
    </citation>
    <scope>NUCLEOTIDE SEQUENCE [LARGE SCALE GENOMIC DNA]</scope>
    <source>
        <strain evidence="7 8">DSM 21352</strain>
    </source>
</reference>
<dbReference type="Pfam" id="PF03466">
    <property type="entry name" value="LysR_substrate"/>
    <property type="match status" value="1"/>
</dbReference>
<dbReference type="GO" id="GO:0003700">
    <property type="term" value="F:DNA-binding transcription factor activity"/>
    <property type="evidence" value="ECO:0007669"/>
    <property type="project" value="InterPro"/>
</dbReference>
<dbReference type="FunFam" id="1.10.10.10:FF:000001">
    <property type="entry name" value="LysR family transcriptional regulator"/>
    <property type="match status" value="1"/>
</dbReference>
<dbReference type="Gene3D" id="3.40.190.290">
    <property type="match status" value="1"/>
</dbReference>
<name>A0A370FE80_9BURK</name>
<sequence>MAPSTSRPDTAAMRLTLRQLRYFVAIAQGRSFSRAAAQLAIAQPALSQNIATLEALMGARLFERHARGVDLSPAGERLLVEAMDLLARLDTLPAQVAGTEARIQGVVRLAMAGSLAAVVVAPLLRQVQERHPGVSLDVSEGLSSEVRMRLESGRVHLAVMPGASELQGIASMPLYEERFMLYGAVGAMQALPATPSFARVAGLPLAEPDGAHDLRKIIERAATQQGLRLDVRYELNSPPMLMAVVREGLAFAIMPPSACVDAVALGDVAGRAIRGGDLARVQAVAWPESPVPGPAEIAVRDLVVQVVHGLIAQGRLPGRRLRPSSTTSTAP</sequence>
<protein>
    <submittedName>
        <fullName evidence="7">LysR family transcriptional regulator</fullName>
    </submittedName>
</protein>
<dbReference type="PANTHER" id="PTHR30293">
    <property type="entry name" value="TRANSCRIPTIONAL REGULATORY PROTEIN NAC-RELATED"/>
    <property type="match status" value="1"/>
</dbReference>
<dbReference type="Gene3D" id="1.10.10.10">
    <property type="entry name" value="Winged helix-like DNA-binding domain superfamily/Winged helix DNA-binding domain"/>
    <property type="match status" value="1"/>
</dbReference>
<keyword evidence="4" id="KW-0010">Activator</keyword>
<dbReference type="EMBL" id="QQAV01000005">
    <property type="protein sequence ID" value="RDI24149.1"/>
    <property type="molecule type" value="Genomic_DNA"/>
</dbReference>
<dbReference type="GO" id="GO:0003677">
    <property type="term" value="F:DNA binding"/>
    <property type="evidence" value="ECO:0007669"/>
    <property type="project" value="UniProtKB-KW"/>
</dbReference>
<evidence type="ECO:0000313" key="8">
    <source>
        <dbReference type="Proteomes" id="UP000255265"/>
    </source>
</evidence>
<dbReference type="Pfam" id="PF00126">
    <property type="entry name" value="HTH_1"/>
    <property type="match status" value="1"/>
</dbReference>
<evidence type="ECO:0000259" key="6">
    <source>
        <dbReference type="PROSITE" id="PS50931"/>
    </source>
</evidence>
<evidence type="ECO:0000256" key="4">
    <source>
        <dbReference type="ARBA" id="ARBA00023159"/>
    </source>
</evidence>
<feature type="domain" description="HTH lysR-type" evidence="6">
    <location>
        <begin position="15"/>
        <end position="72"/>
    </location>
</feature>
<dbReference type="PROSITE" id="PS50931">
    <property type="entry name" value="HTH_LYSR"/>
    <property type="match status" value="1"/>
</dbReference>
<evidence type="ECO:0000256" key="5">
    <source>
        <dbReference type="ARBA" id="ARBA00023163"/>
    </source>
</evidence>
<accession>A0A370FE80</accession>
<comment type="similarity">
    <text evidence="1">Belongs to the LysR transcriptional regulatory family.</text>
</comment>
<dbReference type="Proteomes" id="UP000255265">
    <property type="component" value="Unassembled WGS sequence"/>
</dbReference>
<comment type="caution">
    <text evidence="7">The sequence shown here is derived from an EMBL/GenBank/DDBJ whole genome shotgun (WGS) entry which is preliminary data.</text>
</comment>
<keyword evidence="5" id="KW-0804">Transcription</keyword>
<keyword evidence="2" id="KW-0805">Transcription regulation</keyword>
<organism evidence="7 8">
    <name type="scientific">Pseudacidovorax intermedius</name>
    <dbReference type="NCBI Taxonomy" id="433924"/>
    <lineage>
        <taxon>Bacteria</taxon>
        <taxon>Pseudomonadati</taxon>
        <taxon>Pseudomonadota</taxon>
        <taxon>Betaproteobacteria</taxon>
        <taxon>Burkholderiales</taxon>
        <taxon>Comamonadaceae</taxon>
        <taxon>Pseudacidovorax</taxon>
    </lineage>
</organism>
<dbReference type="PANTHER" id="PTHR30293:SF0">
    <property type="entry name" value="NITROGEN ASSIMILATION REGULATORY PROTEIN NAC"/>
    <property type="match status" value="1"/>
</dbReference>
<evidence type="ECO:0000256" key="3">
    <source>
        <dbReference type="ARBA" id="ARBA00023125"/>
    </source>
</evidence>
<evidence type="ECO:0000256" key="1">
    <source>
        <dbReference type="ARBA" id="ARBA00009437"/>
    </source>
</evidence>
<dbReference type="InterPro" id="IPR005119">
    <property type="entry name" value="LysR_subst-bd"/>
</dbReference>